<dbReference type="Proteomes" id="UP000005380">
    <property type="component" value="Chromosome"/>
</dbReference>
<dbReference type="SUPFAM" id="SSF143011">
    <property type="entry name" value="RelE-like"/>
    <property type="match status" value="1"/>
</dbReference>
<dbReference type="HOGENOM" id="CLU_155761_0_1_6"/>
<evidence type="ECO:0000256" key="1">
    <source>
        <dbReference type="ARBA" id="ARBA00006226"/>
    </source>
</evidence>
<keyword evidence="4" id="KW-1185">Reference proteome</keyword>
<protein>
    <submittedName>
        <fullName evidence="3">RelE toxin</fullName>
    </submittedName>
</protein>
<gene>
    <name evidence="3" type="ORF">THIAE_01705</name>
</gene>
<dbReference type="FunCoup" id="W0DUV7">
    <property type="interactions" value="69"/>
</dbReference>
<dbReference type="EMBL" id="CP007030">
    <property type="protein sequence ID" value="AHF00651.1"/>
    <property type="molecule type" value="Genomic_DNA"/>
</dbReference>
<dbReference type="InterPro" id="IPR007712">
    <property type="entry name" value="RelE/ParE_toxin"/>
</dbReference>
<dbReference type="Gene3D" id="3.30.2310.20">
    <property type="entry name" value="RelE-like"/>
    <property type="match status" value="1"/>
</dbReference>
<dbReference type="STRING" id="717772.THIAE_01705"/>
<organism evidence="3 4">
    <name type="scientific">Thiomicrospira aerophila AL3</name>
    <dbReference type="NCBI Taxonomy" id="717772"/>
    <lineage>
        <taxon>Bacteria</taxon>
        <taxon>Pseudomonadati</taxon>
        <taxon>Pseudomonadota</taxon>
        <taxon>Gammaproteobacteria</taxon>
        <taxon>Thiotrichales</taxon>
        <taxon>Piscirickettsiaceae</taxon>
        <taxon>Thiomicrospira</taxon>
    </lineage>
</organism>
<name>W0DUV7_9GAMM</name>
<dbReference type="Pfam" id="PF05016">
    <property type="entry name" value="ParE_toxin"/>
    <property type="match status" value="1"/>
</dbReference>
<proteinExistence type="inferred from homology"/>
<reference evidence="3 4" key="1">
    <citation type="submission" date="2013-12" db="EMBL/GenBank/DDBJ databases">
        <authorList>
            <consortium name="DOE Joint Genome Institute"/>
            <person name="Kappler U."/>
            <person name="Huntemann M."/>
            <person name="Han J."/>
            <person name="Chen A."/>
            <person name="Kyrpides N."/>
            <person name="Mavromatis K."/>
            <person name="Markowitz V."/>
            <person name="Palaniappan K."/>
            <person name="Ivanova N."/>
            <person name="Schaumberg A."/>
            <person name="Pati A."/>
            <person name="Liolios K."/>
            <person name="Nordberg H.P."/>
            <person name="Cantor M.N."/>
            <person name="Hua S.X."/>
            <person name="Woyke T."/>
        </authorList>
    </citation>
    <scope>NUCLEOTIDE SEQUENCE [LARGE SCALE GENOMIC DNA]</scope>
    <source>
        <strain evidence="4">AL2</strain>
    </source>
</reference>
<dbReference type="InParanoid" id="W0DUV7"/>
<sequence>MTYSLEFDQRALKEWHKLDATIQAQFKKKLAQVLEQPKIEANRLRDLENCYKIKLRQSGYRLVYQVQDARVVVFVIAIGKRDKEKAYESAKHRQS</sequence>
<dbReference type="RefSeq" id="WP_006459763.1">
    <property type="nucleotide sequence ID" value="NZ_CP007030.1"/>
</dbReference>
<dbReference type="PANTHER" id="PTHR35601:SF2">
    <property type="entry name" value="MRNA INTERFERASE TOXIN RELE"/>
    <property type="match status" value="1"/>
</dbReference>
<accession>W0DUV7</accession>
<dbReference type="PANTHER" id="PTHR35601">
    <property type="entry name" value="TOXIN RELE"/>
    <property type="match status" value="1"/>
</dbReference>
<dbReference type="AlphaFoldDB" id="W0DUV7"/>
<dbReference type="OrthoDB" id="9801234at2"/>
<evidence type="ECO:0000313" key="4">
    <source>
        <dbReference type="Proteomes" id="UP000005380"/>
    </source>
</evidence>
<dbReference type="eggNOG" id="COG2026">
    <property type="taxonomic scope" value="Bacteria"/>
</dbReference>
<comment type="similarity">
    <text evidence="1">Belongs to the RelE toxin family.</text>
</comment>
<keyword evidence="2" id="KW-1277">Toxin-antitoxin system</keyword>
<dbReference type="NCBIfam" id="TIGR02385">
    <property type="entry name" value="RelE_StbE"/>
    <property type="match status" value="1"/>
</dbReference>
<dbReference type="KEGG" id="tao:THIAE_01705"/>
<dbReference type="InterPro" id="IPR035093">
    <property type="entry name" value="RelE/ParE_toxin_dom_sf"/>
</dbReference>
<evidence type="ECO:0000313" key="3">
    <source>
        <dbReference type="EMBL" id="AHF00651.1"/>
    </source>
</evidence>
<evidence type="ECO:0000256" key="2">
    <source>
        <dbReference type="ARBA" id="ARBA00022649"/>
    </source>
</evidence>